<comment type="similarity">
    <text evidence="1">Belongs to the peptidase S58 family.</text>
</comment>
<reference evidence="2 3" key="1">
    <citation type="journal article" date="2020" name="ISME J.">
        <title>Uncovering the hidden diversity of litter-decomposition mechanisms in mushroom-forming fungi.</title>
        <authorList>
            <person name="Floudas D."/>
            <person name="Bentzer J."/>
            <person name="Ahren D."/>
            <person name="Johansson T."/>
            <person name="Persson P."/>
            <person name="Tunlid A."/>
        </authorList>
    </citation>
    <scope>NUCLEOTIDE SEQUENCE [LARGE SCALE GENOMIC DNA]</scope>
    <source>
        <strain evidence="2 3">CBS 101986</strain>
    </source>
</reference>
<dbReference type="Gene3D" id="3.60.70.12">
    <property type="entry name" value="L-amino peptidase D-ALA esterase/amidase"/>
    <property type="match status" value="1"/>
</dbReference>
<dbReference type="InterPro" id="IPR005321">
    <property type="entry name" value="Peptidase_S58_DmpA"/>
</dbReference>
<dbReference type="OrthoDB" id="2107894at2759"/>
<proteinExistence type="inferred from homology"/>
<sequence length="416" mass="45120">MSDPTSSASPSRLRIRELFPRIVIGRHRTGPTNSLTDVPGVLVSVQSLRKPNTDQAEVVPNSTSPIRTRHAVNTGVTTILPRKNWFHEACYAGIFRFNGSGEMTGSHWIEETGLLNSPIMITNSFSVGPCYSGVYEYAMREYADKETGLARWFLLPVVAETCDLFMNDIGAMVVTSDMTVAGIDCASANPVPEGNTGGGTGMMCHGLKGGTGTASRVIKGKVILEGQEEKEVDYTVATLVQANYGSLWDLHIGRVPVGKLMMDQKLRQTKEQNLQPELPNPKRPIKDGSIIAIVATDAPLHPVQLQRLAKRVTVGLARVGGWGSNSSGDVFLAFSTAAKIPRETSDGPFDTATRVQINTILDDTSNALFEAVADCAEESIYNAMCMAEDTEGPLGQKAKAIDLEHLRELLEKHYVD</sequence>
<name>A0A8H5EXR4_9AGAR</name>
<dbReference type="FunFam" id="3.60.70.12:FF:000004">
    <property type="entry name" value="Beta-peptidyl aminopeptidase BapA"/>
    <property type="match status" value="1"/>
</dbReference>
<evidence type="ECO:0000256" key="1">
    <source>
        <dbReference type="ARBA" id="ARBA00007068"/>
    </source>
</evidence>
<protein>
    <submittedName>
        <fullName evidence="2">Uncharacterized protein</fullName>
    </submittedName>
</protein>
<dbReference type="GO" id="GO:0004177">
    <property type="term" value="F:aminopeptidase activity"/>
    <property type="evidence" value="ECO:0007669"/>
    <property type="project" value="TreeGrafter"/>
</dbReference>
<dbReference type="PANTHER" id="PTHR36512:SF3">
    <property type="entry name" value="BLR5678 PROTEIN"/>
    <property type="match status" value="1"/>
</dbReference>
<dbReference type="SUPFAM" id="SSF56266">
    <property type="entry name" value="DmpA/ArgJ-like"/>
    <property type="match status" value="1"/>
</dbReference>
<dbReference type="EMBL" id="JAACJJ010000042">
    <property type="protein sequence ID" value="KAF5316182.1"/>
    <property type="molecule type" value="Genomic_DNA"/>
</dbReference>
<keyword evidence="3" id="KW-1185">Reference proteome</keyword>
<dbReference type="InterPro" id="IPR016117">
    <property type="entry name" value="ArgJ-like_dom_sf"/>
</dbReference>
<accession>A0A8H5EXR4</accession>
<comment type="caution">
    <text evidence="2">The sequence shown here is derived from an EMBL/GenBank/DDBJ whole genome shotgun (WGS) entry which is preliminary data.</text>
</comment>
<dbReference type="Proteomes" id="UP000567179">
    <property type="component" value="Unassembled WGS sequence"/>
</dbReference>
<dbReference type="Pfam" id="PF03576">
    <property type="entry name" value="Peptidase_S58"/>
    <property type="match status" value="1"/>
</dbReference>
<organism evidence="2 3">
    <name type="scientific">Psilocybe cf. subviscida</name>
    <dbReference type="NCBI Taxonomy" id="2480587"/>
    <lineage>
        <taxon>Eukaryota</taxon>
        <taxon>Fungi</taxon>
        <taxon>Dikarya</taxon>
        <taxon>Basidiomycota</taxon>
        <taxon>Agaricomycotina</taxon>
        <taxon>Agaricomycetes</taxon>
        <taxon>Agaricomycetidae</taxon>
        <taxon>Agaricales</taxon>
        <taxon>Agaricineae</taxon>
        <taxon>Strophariaceae</taxon>
        <taxon>Psilocybe</taxon>
    </lineage>
</organism>
<dbReference type="PANTHER" id="PTHR36512">
    <property type="entry name" value="D-AMINOPEPTIDASE"/>
    <property type="match status" value="1"/>
</dbReference>
<evidence type="ECO:0000313" key="3">
    <source>
        <dbReference type="Proteomes" id="UP000567179"/>
    </source>
</evidence>
<gene>
    <name evidence="2" type="ORF">D9619_006665</name>
</gene>
<dbReference type="AlphaFoldDB" id="A0A8H5EXR4"/>
<evidence type="ECO:0000313" key="2">
    <source>
        <dbReference type="EMBL" id="KAF5316182.1"/>
    </source>
</evidence>